<evidence type="ECO:0000313" key="3">
    <source>
        <dbReference type="Proteomes" id="UP000184932"/>
    </source>
</evidence>
<keyword evidence="1" id="KW-0812">Transmembrane</keyword>
<evidence type="ECO:0000256" key="1">
    <source>
        <dbReference type="SAM" id="Phobius"/>
    </source>
</evidence>
<feature type="transmembrane region" description="Helical" evidence="1">
    <location>
        <begin position="12"/>
        <end position="32"/>
    </location>
</feature>
<name>A0A1N6F757_9RHOB</name>
<organism evidence="2 3">
    <name type="scientific">Vannielia litorea</name>
    <dbReference type="NCBI Taxonomy" id="1217970"/>
    <lineage>
        <taxon>Bacteria</taxon>
        <taxon>Pseudomonadati</taxon>
        <taxon>Pseudomonadota</taxon>
        <taxon>Alphaproteobacteria</taxon>
        <taxon>Rhodobacterales</taxon>
        <taxon>Paracoccaceae</taxon>
        <taxon>Vannielia</taxon>
    </lineage>
</organism>
<evidence type="ECO:0000313" key="2">
    <source>
        <dbReference type="EMBL" id="SIN91087.1"/>
    </source>
</evidence>
<dbReference type="AlphaFoldDB" id="A0A1N6F757"/>
<dbReference type="STRING" id="1217970.SAMN05444002_1432"/>
<keyword evidence="1" id="KW-0472">Membrane</keyword>
<proteinExistence type="predicted"/>
<accession>A0A1N6F757</accession>
<protein>
    <submittedName>
        <fullName evidence="2">Uncharacterized protein</fullName>
    </submittedName>
</protein>
<dbReference type="EMBL" id="FSRL01000001">
    <property type="protein sequence ID" value="SIN91087.1"/>
    <property type="molecule type" value="Genomic_DNA"/>
</dbReference>
<sequence>MITKLSHHIPLLAQDAIGAVALMVLLVGGLHLPGLL</sequence>
<reference evidence="3" key="1">
    <citation type="submission" date="2016-11" db="EMBL/GenBank/DDBJ databases">
        <authorList>
            <person name="Varghese N."/>
            <person name="Submissions S."/>
        </authorList>
    </citation>
    <scope>NUCLEOTIDE SEQUENCE [LARGE SCALE GENOMIC DNA]</scope>
    <source>
        <strain evidence="3">DSM 29440</strain>
    </source>
</reference>
<keyword evidence="1" id="KW-1133">Transmembrane helix</keyword>
<dbReference type="Proteomes" id="UP000184932">
    <property type="component" value="Unassembled WGS sequence"/>
</dbReference>
<keyword evidence="3" id="KW-1185">Reference proteome</keyword>
<gene>
    <name evidence="2" type="ORF">SAMN05444002_1432</name>
</gene>